<dbReference type="InterPro" id="IPR007630">
    <property type="entry name" value="RNA_pol_sigma70_r4"/>
</dbReference>
<dbReference type="InterPro" id="IPR014284">
    <property type="entry name" value="RNA_pol_sigma-70_dom"/>
</dbReference>
<dbReference type="SUPFAM" id="SSF88659">
    <property type="entry name" value="Sigma3 and sigma4 domains of RNA polymerase sigma factors"/>
    <property type="match status" value="1"/>
</dbReference>
<keyword evidence="4" id="KW-0804">Transcription</keyword>
<dbReference type="Pfam" id="PF04545">
    <property type="entry name" value="Sigma70_r4"/>
    <property type="match status" value="1"/>
</dbReference>
<dbReference type="GO" id="GO:0016987">
    <property type="term" value="F:sigma factor activity"/>
    <property type="evidence" value="ECO:0007669"/>
    <property type="project" value="UniProtKB-KW"/>
</dbReference>
<organism evidence="7 8">
    <name type="scientific">Cyanobium usitatum str. Tous</name>
    <dbReference type="NCBI Taxonomy" id="2116684"/>
    <lineage>
        <taxon>Bacteria</taxon>
        <taxon>Bacillati</taxon>
        <taxon>Cyanobacteriota</taxon>
        <taxon>Cyanophyceae</taxon>
        <taxon>Synechococcales</taxon>
        <taxon>Prochlorococcaceae</taxon>
        <taxon>Cyanobium</taxon>
    </lineage>
</organism>
<feature type="domain" description="RNA polymerase sigma-70 region 4" evidence="6">
    <location>
        <begin position="155"/>
        <end position="201"/>
    </location>
</feature>
<comment type="caution">
    <text evidence="7">The sequence shown here is derived from an EMBL/GenBank/DDBJ whole genome shotgun (WGS) entry which is preliminary data.</text>
</comment>
<evidence type="ECO:0000313" key="7">
    <source>
        <dbReference type="EMBL" id="PSJ06680.1"/>
    </source>
</evidence>
<evidence type="ECO:0000256" key="3">
    <source>
        <dbReference type="ARBA" id="ARBA00023125"/>
    </source>
</evidence>
<sequence length="208" mass="22394">MASPLSPCRRQQAQALSRCALKARNALVLEHLPLADAIATATARRLFPLVEREDLVQVAREALVRSAPRCRAGEPPAPYLRRCITGALQHHLRDRVRLVRIPHRLHEQGQCPLGHTSLDAQVDGEHSLLDQLEAPAAELASGSDAEELAVEQLVEQLPAAQATALRLTLLEGLTLRAAGLKLGISAMAVQRAQKKAIAALRLQLVGGG</sequence>
<dbReference type="Gene3D" id="1.10.1740.10">
    <property type="match status" value="1"/>
</dbReference>
<dbReference type="SUPFAM" id="SSF88946">
    <property type="entry name" value="Sigma2 domain of RNA polymerase sigma factors"/>
    <property type="match status" value="1"/>
</dbReference>
<gene>
    <name evidence="7" type="ORF">C7K55_03725</name>
</gene>
<keyword evidence="1" id="KW-0805">Transcription regulation</keyword>
<dbReference type="InterPro" id="IPR013324">
    <property type="entry name" value="RNA_pol_sigma_r3/r4-like"/>
</dbReference>
<keyword evidence="8" id="KW-1185">Reference proteome</keyword>
<name>A0A2P7MZN8_9CYAN</name>
<proteinExistence type="predicted"/>
<evidence type="ECO:0000256" key="4">
    <source>
        <dbReference type="ARBA" id="ARBA00023163"/>
    </source>
</evidence>
<dbReference type="InterPro" id="IPR013325">
    <property type="entry name" value="RNA_pol_sigma_r2"/>
</dbReference>
<evidence type="ECO:0000259" key="6">
    <source>
        <dbReference type="Pfam" id="PF04545"/>
    </source>
</evidence>
<evidence type="ECO:0000259" key="5">
    <source>
        <dbReference type="Pfam" id="PF04542"/>
    </source>
</evidence>
<reference evidence="7 8" key="1">
    <citation type="journal article" date="2018" name="Environ. Microbiol.">
        <title>Ecological and genomic features of two widespread freshwater picocyanobacteria.</title>
        <authorList>
            <person name="Cabello-Yeves P.J."/>
            <person name="Picazo A."/>
            <person name="Camacho A."/>
            <person name="Callieri C."/>
            <person name="Rosselli R."/>
            <person name="Roda-Garcia J.J."/>
            <person name="Coutinho F.H."/>
            <person name="Rodriguez-Valera F."/>
        </authorList>
    </citation>
    <scope>NUCLEOTIDE SEQUENCE [LARGE SCALE GENOMIC DNA]</scope>
    <source>
        <strain evidence="7 8">Tous</strain>
    </source>
</reference>
<dbReference type="GO" id="GO:0003677">
    <property type="term" value="F:DNA binding"/>
    <property type="evidence" value="ECO:0007669"/>
    <property type="project" value="UniProtKB-KW"/>
</dbReference>
<feature type="domain" description="RNA polymerase sigma-70 region 2" evidence="5">
    <location>
        <begin position="28"/>
        <end position="97"/>
    </location>
</feature>
<evidence type="ECO:0000256" key="1">
    <source>
        <dbReference type="ARBA" id="ARBA00023015"/>
    </source>
</evidence>
<dbReference type="Gene3D" id="1.10.10.10">
    <property type="entry name" value="Winged helix-like DNA-binding domain superfamily/Winged helix DNA-binding domain"/>
    <property type="match status" value="1"/>
</dbReference>
<dbReference type="Proteomes" id="UP000243002">
    <property type="component" value="Unassembled WGS sequence"/>
</dbReference>
<dbReference type="InterPro" id="IPR036388">
    <property type="entry name" value="WH-like_DNA-bd_sf"/>
</dbReference>
<dbReference type="AlphaFoldDB" id="A0A2P7MZN8"/>
<dbReference type="NCBIfam" id="TIGR02937">
    <property type="entry name" value="sigma70-ECF"/>
    <property type="match status" value="1"/>
</dbReference>
<evidence type="ECO:0000256" key="2">
    <source>
        <dbReference type="ARBA" id="ARBA00023082"/>
    </source>
</evidence>
<accession>A0A2P7MZN8</accession>
<dbReference type="InterPro" id="IPR007627">
    <property type="entry name" value="RNA_pol_sigma70_r2"/>
</dbReference>
<dbReference type="GO" id="GO:0006352">
    <property type="term" value="P:DNA-templated transcription initiation"/>
    <property type="evidence" value="ECO:0007669"/>
    <property type="project" value="InterPro"/>
</dbReference>
<keyword evidence="2" id="KW-0731">Sigma factor</keyword>
<dbReference type="PANTHER" id="PTHR30385">
    <property type="entry name" value="SIGMA FACTOR F FLAGELLAR"/>
    <property type="match status" value="1"/>
</dbReference>
<dbReference type="OrthoDB" id="557701at2"/>
<dbReference type="Pfam" id="PF04542">
    <property type="entry name" value="Sigma70_r2"/>
    <property type="match status" value="1"/>
</dbReference>
<dbReference type="EMBL" id="PXXO01000003">
    <property type="protein sequence ID" value="PSJ06680.1"/>
    <property type="molecule type" value="Genomic_DNA"/>
</dbReference>
<keyword evidence="3" id="KW-0238">DNA-binding</keyword>
<evidence type="ECO:0000313" key="8">
    <source>
        <dbReference type="Proteomes" id="UP000243002"/>
    </source>
</evidence>
<protein>
    <submittedName>
        <fullName evidence="7">Sigma-70 family RNA polymerase sigma factor</fullName>
    </submittedName>
</protein>